<feature type="domain" description="Ketopantoate reductase N-terminal" evidence="4">
    <location>
        <begin position="4"/>
        <end position="185"/>
    </location>
</feature>
<accession>A0A2T3A1M1</accession>
<dbReference type="Pfam" id="PF02558">
    <property type="entry name" value="ApbA"/>
    <property type="match status" value="1"/>
</dbReference>
<dbReference type="GO" id="GO:0008677">
    <property type="term" value="F:2-dehydropantoate 2-reductase activity"/>
    <property type="evidence" value="ECO:0007669"/>
    <property type="project" value="TreeGrafter"/>
</dbReference>
<dbReference type="Gene3D" id="3.40.50.720">
    <property type="entry name" value="NAD(P)-binding Rossmann-like Domain"/>
    <property type="match status" value="1"/>
</dbReference>
<dbReference type="AlphaFoldDB" id="A0A2T3A1M1"/>
<evidence type="ECO:0000256" key="1">
    <source>
        <dbReference type="ARBA" id="ARBA00007870"/>
    </source>
</evidence>
<gene>
    <name evidence="6" type="ORF">BD289DRAFT_353188</name>
</gene>
<keyword evidence="7" id="KW-1185">Reference proteome</keyword>
<dbReference type="PANTHER" id="PTHR43765">
    <property type="entry name" value="2-DEHYDROPANTOATE 2-REDUCTASE-RELATED"/>
    <property type="match status" value="1"/>
</dbReference>
<dbReference type="STRING" id="2025994.A0A2T3A1M1"/>
<dbReference type="FunCoup" id="A0A2T3A1M1">
    <property type="interactions" value="117"/>
</dbReference>
<dbReference type="GO" id="GO:0050661">
    <property type="term" value="F:NADP binding"/>
    <property type="evidence" value="ECO:0007669"/>
    <property type="project" value="TreeGrafter"/>
</dbReference>
<comment type="similarity">
    <text evidence="1">Belongs to the ketopantoate reductase family.</text>
</comment>
<name>A0A2T3A1M1_9PEZI</name>
<evidence type="ECO:0000313" key="7">
    <source>
        <dbReference type="Proteomes" id="UP000241462"/>
    </source>
</evidence>
<dbReference type="InterPro" id="IPR013752">
    <property type="entry name" value="KPA_reductase"/>
</dbReference>
<feature type="non-terminal residue" evidence="6">
    <location>
        <position position="1"/>
    </location>
</feature>
<keyword evidence="3" id="KW-0560">Oxidoreductase</keyword>
<feature type="non-terminal residue" evidence="6">
    <location>
        <position position="403"/>
    </location>
</feature>
<dbReference type="Gene3D" id="1.10.1040.10">
    <property type="entry name" value="N-(1-d-carboxylethyl)-l-norvaline Dehydrogenase, domain 2"/>
    <property type="match status" value="1"/>
</dbReference>
<dbReference type="InParanoid" id="A0A2T3A1M1"/>
<dbReference type="Pfam" id="PF08546">
    <property type="entry name" value="ApbA_C"/>
    <property type="match status" value="1"/>
</dbReference>
<evidence type="ECO:0000256" key="2">
    <source>
        <dbReference type="ARBA" id="ARBA00022857"/>
    </source>
</evidence>
<dbReference type="InterPro" id="IPR050838">
    <property type="entry name" value="Ketopantoate_reductase"/>
</dbReference>
<dbReference type="EMBL" id="KZ678509">
    <property type="protein sequence ID" value="PSR81112.1"/>
    <property type="molecule type" value="Genomic_DNA"/>
</dbReference>
<dbReference type="SUPFAM" id="SSF48179">
    <property type="entry name" value="6-phosphogluconate dehydrogenase C-terminal domain-like"/>
    <property type="match status" value="1"/>
</dbReference>
<feature type="domain" description="Ketopantoate reductase C-terminal" evidence="5">
    <location>
        <begin position="231"/>
        <end position="367"/>
    </location>
</feature>
<dbReference type="InterPro" id="IPR013328">
    <property type="entry name" value="6PGD_dom2"/>
</dbReference>
<evidence type="ECO:0000259" key="5">
    <source>
        <dbReference type="Pfam" id="PF08546"/>
    </source>
</evidence>
<evidence type="ECO:0000259" key="4">
    <source>
        <dbReference type="Pfam" id="PF02558"/>
    </source>
</evidence>
<dbReference type="InterPro" id="IPR013332">
    <property type="entry name" value="KPR_N"/>
</dbReference>
<organism evidence="6 7">
    <name type="scientific">Coniella lustricola</name>
    <dbReference type="NCBI Taxonomy" id="2025994"/>
    <lineage>
        <taxon>Eukaryota</taxon>
        <taxon>Fungi</taxon>
        <taxon>Dikarya</taxon>
        <taxon>Ascomycota</taxon>
        <taxon>Pezizomycotina</taxon>
        <taxon>Sordariomycetes</taxon>
        <taxon>Sordariomycetidae</taxon>
        <taxon>Diaporthales</taxon>
        <taxon>Schizoparmaceae</taxon>
        <taxon>Coniella</taxon>
    </lineage>
</organism>
<dbReference type="Proteomes" id="UP000241462">
    <property type="component" value="Unassembled WGS sequence"/>
</dbReference>
<evidence type="ECO:0000256" key="3">
    <source>
        <dbReference type="ARBA" id="ARBA00023002"/>
    </source>
</evidence>
<dbReference type="GO" id="GO:0005739">
    <property type="term" value="C:mitochondrion"/>
    <property type="evidence" value="ECO:0007669"/>
    <property type="project" value="TreeGrafter"/>
</dbReference>
<proteinExistence type="inferred from homology"/>
<dbReference type="InterPro" id="IPR008927">
    <property type="entry name" value="6-PGluconate_DH-like_C_sf"/>
</dbReference>
<keyword evidence="2" id="KW-0521">NADP</keyword>
<reference evidence="6 7" key="1">
    <citation type="journal article" date="2018" name="Mycol. Prog.">
        <title>Coniella lustricola, a new species from submerged detritus.</title>
        <authorList>
            <person name="Raudabaugh D.B."/>
            <person name="Iturriaga T."/>
            <person name="Carver A."/>
            <person name="Mondo S."/>
            <person name="Pangilinan J."/>
            <person name="Lipzen A."/>
            <person name="He G."/>
            <person name="Amirebrahimi M."/>
            <person name="Grigoriev I.V."/>
            <person name="Miller A.N."/>
        </authorList>
    </citation>
    <scope>NUCLEOTIDE SEQUENCE [LARGE SCALE GENOMIC DNA]</scope>
    <source>
        <strain evidence="6 7">B22-T-1</strain>
    </source>
</reference>
<sequence length="403" mass="44355">DKRVFILGLGNLGKLYATCLAQLSRPPPITLVVHRRSLLEQWAANPGIEMTRHGTTHRFEADLDLEWWTTQRPTIGPVREAGVRVDGGDPCGGGHIANLIVATKAAQALPEVDKLRRYLDASSSILFVQNGMSRLWPPHGPTYCAWRWPDGNHPTFLHGITTHGVYTEGPFKSVHAAPADVVIGTVCPRTQHHHQEDTSSDDDGASHLIKLITNAPHLAGRSVSRRELWVLQLEKLVVNTIINPLTALLRVRNGELFTFAGQPSTKDTRMIAKIMDKLLVETSACLQALIQHESSHEILVTHQDSSSSSSSLQIRALLDRFSVPKLHELLYTVGAKVKYNKSSMLQDVEAGKPTEVREFNGWLVDTGAVVLGEEASQQQLAGHRLLIELVEKGAVLSEEALGK</sequence>
<dbReference type="OrthoDB" id="73846at2759"/>
<protein>
    <submittedName>
        <fullName evidence="6">Ketopantoate reductase PanE/ApbA-domain-containing protein</fullName>
    </submittedName>
</protein>
<dbReference type="PANTHER" id="PTHR43765:SF2">
    <property type="entry name" value="2-DEHYDROPANTOATE 2-REDUCTASE"/>
    <property type="match status" value="1"/>
</dbReference>
<evidence type="ECO:0000313" key="6">
    <source>
        <dbReference type="EMBL" id="PSR81112.1"/>
    </source>
</evidence>